<reference evidence="2 3" key="1">
    <citation type="submission" date="2020-04" db="EMBL/GenBank/DDBJ databases">
        <title>Advantages and limits of metagenomic assembly and binning of a giant virus.</title>
        <authorList>
            <person name="Schulz F."/>
            <person name="Andreani J."/>
            <person name="Francis R."/>
            <person name="Boudjemaa H."/>
            <person name="Bou Khalil J.Y."/>
            <person name="Lee J."/>
            <person name="La Scola B."/>
            <person name="Woyke T."/>
        </authorList>
    </citation>
    <scope>NUCLEOTIDE SEQUENCE [LARGE SCALE GENOMIC DNA]</scope>
    <source>
        <strain evidence="2 3">FV1/VV64</strain>
    </source>
</reference>
<name>A0A7D3UQB9_9VIRU</name>
<keyword evidence="1" id="KW-1133">Transmembrane helix</keyword>
<evidence type="ECO:0000313" key="3">
    <source>
        <dbReference type="Proteomes" id="UP001162001"/>
    </source>
</evidence>
<keyword evidence="1" id="KW-0812">Transmembrane</keyword>
<keyword evidence="3" id="KW-1185">Reference proteome</keyword>
<keyword evidence="1" id="KW-0472">Membrane</keyword>
<gene>
    <name evidence="2" type="ORF">Fadolivirus_1_930</name>
</gene>
<dbReference type="Proteomes" id="UP001162001">
    <property type="component" value="Segment"/>
</dbReference>
<evidence type="ECO:0000256" key="1">
    <source>
        <dbReference type="SAM" id="Phobius"/>
    </source>
</evidence>
<feature type="transmembrane region" description="Helical" evidence="1">
    <location>
        <begin position="9"/>
        <end position="30"/>
    </location>
</feature>
<protein>
    <submittedName>
        <fullName evidence="2">Uncharacterized protein</fullName>
    </submittedName>
</protein>
<sequence>MKIVSRKMFLFWSAIVLLFVWFYKPLRFYLLSYFFEWLFVHQTVGRLLGIRYIDDVKWETNRNETYVYMSGIFIWIFTKFTGMDVILTNKTRHEFLSLQQRLARNINMEPYFKEIENKTMTAEDFENFLSRSVLIETNKVFEILDTNTEETLLKHIMILRNIVNGLTGGMVDGFKMVWNNFGSILEISRILKSVPEHQRLLLYVPQLTLINNFSMMLAETKGDMNRFQPHEFLDAKVKFSVFVSRGQLVLVERIKDSANTEMNRAFGPKMVICPGNIYTMRFVKSILAFLQSFDIKVEGKEVFEGKRFANFMNKKDVTFKFTKDSDEVVNVDKWDS</sequence>
<organism evidence="2 3">
    <name type="scientific">Fadolivirus FV1/VV64</name>
    <dbReference type="NCBI Taxonomy" id="3070911"/>
    <lineage>
        <taxon>Viruses</taxon>
        <taxon>Varidnaviria</taxon>
        <taxon>Bamfordvirae</taxon>
        <taxon>Nucleocytoviricota</taxon>
        <taxon>Megaviricetes</taxon>
        <taxon>Imitervirales</taxon>
        <taxon>Mimiviridae</taxon>
        <taxon>Klosneuvirinae</taxon>
        <taxon>Fadolivirus</taxon>
        <taxon>Fadolivirus algeromassiliense</taxon>
    </lineage>
</organism>
<proteinExistence type="predicted"/>
<accession>A0A7D3UQB9</accession>
<evidence type="ECO:0000313" key="2">
    <source>
        <dbReference type="EMBL" id="QKF94388.1"/>
    </source>
</evidence>
<dbReference type="EMBL" id="MT418680">
    <property type="protein sequence ID" value="QKF94388.1"/>
    <property type="molecule type" value="Genomic_DNA"/>
</dbReference>